<dbReference type="EMBL" id="FMWL01000001">
    <property type="protein sequence ID" value="SCZ76359.1"/>
    <property type="molecule type" value="Genomic_DNA"/>
</dbReference>
<dbReference type="Proteomes" id="UP000199208">
    <property type="component" value="Unassembled WGS sequence"/>
</dbReference>
<dbReference type="RefSeq" id="WP_139159752.1">
    <property type="nucleotide sequence ID" value="NZ_FMWL01000001.1"/>
</dbReference>
<accession>A0A1G5RST0</accession>
<evidence type="ECO:0000313" key="3">
    <source>
        <dbReference type="Proteomes" id="UP000199208"/>
    </source>
</evidence>
<evidence type="ECO:0008006" key="4">
    <source>
        <dbReference type="Google" id="ProtNLM"/>
    </source>
</evidence>
<dbReference type="STRING" id="1120920.SAMN03080599_00197"/>
<name>A0A1G5RST0_9FIRM</name>
<feature type="chain" id="PRO_5038729648" description="DUF3298 domain-containing protein" evidence="1">
    <location>
        <begin position="35"/>
        <end position="246"/>
    </location>
</feature>
<evidence type="ECO:0000313" key="2">
    <source>
        <dbReference type="EMBL" id="SCZ76359.1"/>
    </source>
</evidence>
<keyword evidence="3" id="KW-1185">Reference proteome</keyword>
<organism evidence="2 3">
    <name type="scientific">Acidaminobacter hydrogenoformans DSM 2784</name>
    <dbReference type="NCBI Taxonomy" id="1120920"/>
    <lineage>
        <taxon>Bacteria</taxon>
        <taxon>Bacillati</taxon>
        <taxon>Bacillota</taxon>
        <taxon>Clostridia</taxon>
        <taxon>Peptostreptococcales</taxon>
        <taxon>Acidaminobacteraceae</taxon>
        <taxon>Acidaminobacter</taxon>
    </lineage>
</organism>
<proteinExistence type="predicted"/>
<keyword evidence="1" id="KW-0732">Signal</keyword>
<feature type="signal peptide" evidence="1">
    <location>
        <begin position="1"/>
        <end position="34"/>
    </location>
</feature>
<dbReference type="OrthoDB" id="1954071at2"/>
<dbReference type="PROSITE" id="PS51257">
    <property type="entry name" value="PROKAR_LIPOPROTEIN"/>
    <property type="match status" value="1"/>
</dbReference>
<gene>
    <name evidence="2" type="ORF">SAMN03080599_00197</name>
</gene>
<sequence>MKLCKTYVVPYLILTLFLTAGLMLTGCAPLSAEAAPAPESESATSVQPPEQALDAPLNAADYELVTHVYEEADRRIKIAYPQITGFKGELLQDYMNQSLRKPVEVLTDGTTYTDLDVDFKVTLKTQERLSVILTGTGQLEGGREFNYLNSVNLDLKTSNEITFETFIKEDPVSREAFTKLLDQKLKASGYSEGAEYEGLRLFFRPEEVVFFFMPLDDSAEAFVQISVPNVELEGLVKDTFGERPAS</sequence>
<dbReference type="AlphaFoldDB" id="A0A1G5RST0"/>
<reference evidence="2 3" key="1">
    <citation type="submission" date="2016-10" db="EMBL/GenBank/DDBJ databases">
        <authorList>
            <person name="de Groot N.N."/>
        </authorList>
    </citation>
    <scope>NUCLEOTIDE SEQUENCE [LARGE SCALE GENOMIC DNA]</scope>
    <source>
        <strain evidence="2 3">DSM 2784</strain>
    </source>
</reference>
<evidence type="ECO:0000256" key="1">
    <source>
        <dbReference type="SAM" id="SignalP"/>
    </source>
</evidence>
<protein>
    <recommendedName>
        <fullName evidence="4">DUF3298 domain-containing protein</fullName>
    </recommendedName>
</protein>